<accession>A0A0E0I4V4</accession>
<organism evidence="2">
    <name type="scientific">Oryza nivara</name>
    <name type="common">Indian wild rice</name>
    <name type="synonym">Oryza sativa f. spontanea</name>
    <dbReference type="NCBI Taxonomy" id="4536"/>
    <lineage>
        <taxon>Eukaryota</taxon>
        <taxon>Viridiplantae</taxon>
        <taxon>Streptophyta</taxon>
        <taxon>Embryophyta</taxon>
        <taxon>Tracheophyta</taxon>
        <taxon>Spermatophyta</taxon>
        <taxon>Magnoliopsida</taxon>
        <taxon>Liliopsida</taxon>
        <taxon>Poales</taxon>
        <taxon>Poaceae</taxon>
        <taxon>BOP clade</taxon>
        <taxon>Oryzoideae</taxon>
        <taxon>Oryzeae</taxon>
        <taxon>Oryzinae</taxon>
        <taxon>Oryza</taxon>
    </lineage>
</organism>
<reference evidence="2" key="2">
    <citation type="submission" date="2018-04" db="EMBL/GenBank/DDBJ databases">
        <title>OnivRS2 (Oryza nivara Reference Sequence Version 2).</title>
        <authorList>
            <person name="Zhang J."/>
            <person name="Kudrna D."/>
            <person name="Lee S."/>
            <person name="Talag J."/>
            <person name="Rajasekar S."/>
            <person name="Welchert J."/>
            <person name="Hsing Y.-I."/>
            <person name="Wing R.A."/>
        </authorList>
    </citation>
    <scope>NUCLEOTIDE SEQUENCE [LARGE SCALE GENOMIC DNA]</scope>
    <source>
        <strain evidence="2">SL10</strain>
    </source>
</reference>
<reference evidence="2" key="1">
    <citation type="submission" date="2015-04" db="UniProtKB">
        <authorList>
            <consortium name="EnsemblPlants"/>
        </authorList>
    </citation>
    <scope>IDENTIFICATION</scope>
    <source>
        <strain evidence="2">SL10</strain>
    </source>
</reference>
<protein>
    <submittedName>
        <fullName evidence="2">Uncharacterized protein</fullName>
    </submittedName>
</protein>
<proteinExistence type="predicted"/>
<feature type="region of interest" description="Disordered" evidence="1">
    <location>
        <begin position="176"/>
        <end position="198"/>
    </location>
</feature>
<name>A0A0E0I4V4_ORYNI</name>
<dbReference type="AlphaFoldDB" id="A0A0E0I4V4"/>
<keyword evidence="3" id="KW-1185">Reference proteome</keyword>
<dbReference type="HOGENOM" id="CLU_1380068_0_0_1"/>
<dbReference type="Gramene" id="ONIVA07G24030.3">
    <property type="protein sequence ID" value="ONIVA07G24030.3"/>
    <property type="gene ID" value="ONIVA07G24030"/>
</dbReference>
<dbReference type="EnsemblPlants" id="ONIVA07G24030.3">
    <property type="protein sequence ID" value="ONIVA07G24030.3"/>
    <property type="gene ID" value="ONIVA07G24030"/>
</dbReference>
<evidence type="ECO:0000256" key="1">
    <source>
        <dbReference type="SAM" id="MobiDB-lite"/>
    </source>
</evidence>
<dbReference type="Proteomes" id="UP000006591">
    <property type="component" value="Chromosome 7"/>
</dbReference>
<evidence type="ECO:0000313" key="3">
    <source>
        <dbReference type="Proteomes" id="UP000006591"/>
    </source>
</evidence>
<sequence length="198" mass="20389">MIVAANCEPKPSRTIVGCWLLVVRDRRSGGDPLHSSCPAEAAPLAVDEEGNRDLTLSETRSAPSECGRNKPAADAELVMALPDVEVACSVASGCSVDATSGGGGASAQSIGELVDGGLGVAHEPVDDLAGLVVEPNGSVPVCAARRMRRSPLRVPTVVPLQGSIASCLLAALPLPRPPPSPRLPPDLSHLSAKQWENR</sequence>
<evidence type="ECO:0000313" key="2">
    <source>
        <dbReference type="EnsemblPlants" id="ONIVA07G24030.3"/>
    </source>
</evidence>